<keyword evidence="2" id="KW-0479">Metal-binding</keyword>
<dbReference type="Proteomes" id="UP000828390">
    <property type="component" value="Unassembled WGS sequence"/>
</dbReference>
<dbReference type="SMART" id="SM00355">
    <property type="entry name" value="ZnF_C2H2"/>
    <property type="match status" value="7"/>
</dbReference>
<evidence type="ECO:0000256" key="1">
    <source>
        <dbReference type="ARBA" id="ARBA00004123"/>
    </source>
</evidence>
<proteinExistence type="predicted"/>
<comment type="caution">
    <text evidence="9">The sequence shown here is derived from an EMBL/GenBank/DDBJ whole genome shotgun (WGS) entry which is preliminary data.</text>
</comment>
<evidence type="ECO:0000256" key="6">
    <source>
        <dbReference type="ARBA" id="ARBA00023242"/>
    </source>
</evidence>
<feature type="domain" description="C2H2-type" evidence="8">
    <location>
        <begin position="228"/>
        <end position="255"/>
    </location>
</feature>
<dbReference type="FunFam" id="3.30.160.60:FF:000446">
    <property type="entry name" value="Zinc finger protein"/>
    <property type="match status" value="1"/>
</dbReference>
<dbReference type="PANTHER" id="PTHR24394">
    <property type="entry name" value="ZINC FINGER PROTEIN"/>
    <property type="match status" value="1"/>
</dbReference>
<keyword evidence="10" id="KW-1185">Reference proteome</keyword>
<evidence type="ECO:0000256" key="5">
    <source>
        <dbReference type="ARBA" id="ARBA00022833"/>
    </source>
</evidence>
<dbReference type="EMBL" id="JAIWYP010000005">
    <property type="protein sequence ID" value="KAH3818254.1"/>
    <property type="molecule type" value="Genomic_DNA"/>
</dbReference>
<evidence type="ECO:0000256" key="3">
    <source>
        <dbReference type="ARBA" id="ARBA00022737"/>
    </source>
</evidence>
<feature type="domain" description="C2H2-type" evidence="8">
    <location>
        <begin position="256"/>
        <end position="283"/>
    </location>
</feature>
<name>A0A9D4JPR2_DREPO</name>
<dbReference type="InterPro" id="IPR036236">
    <property type="entry name" value="Znf_C2H2_sf"/>
</dbReference>
<evidence type="ECO:0000313" key="10">
    <source>
        <dbReference type="Proteomes" id="UP000828390"/>
    </source>
</evidence>
<evidence type="ECO:0000313" key="9">
    <source>
        <dbReference type="EMBL" id="KAH3818254.1"/>
    </source>
</evidence>
<evidence type="ECO:0000256" key="7">
    <source>
        <dbReference type="PROSITE-ProRule" id="PRU00042"/>
    </source>
</evidence>
<feature type="domain" description="C2H2-type" evidence="8">
    <location>
        <begin position="284"/>
        <end position="311"/>
    </location>
</feature>
<dbReference type="Gene3D" id="3.30.160.60">
    <property type="entry name" value="Classic Zinc Finger"/>
    <property type="match status" value="6"/>
</dbReference>
<dbReference type="AlphaFoldDB" id="A0A9D4JPR2"/>
<feature type="domain" description="C2H2-type" evidence="8">
    <location>
        <begin position="200"/>
        <end position="227"/>
    </location>
</feature>
<dbReference type="FunFam" id="3.30.160.60:FF:001532">
    <property type="entry name" value="Zinc finger protein 483"/>
    <property type="match status" value="1"/>
</dbReference>
<dbReference type="InterPro" id="IPR013087">
    <property type="entry name" value="Znf_C2H2_type"/>
</dbReference>
<feature type="domain" description="C2H2-type" evidence="8">
    <location>
        <begin position="114"/>
        <end position="136"/>
    </location>
</feature>
<dbReference type="SUPFAM" id="SSF57667">
    <property type="entry name" value="beta-beta-alpha zinc fingers"/>
    <property type="match status" value="4"/>
</dbReference>
<keyword evidence="4 7" id="KW-0863">Zinc-finger</keyword>
<keyword evidence="5" id="KW-0862">Zinc</keyword>
<protein>
    <recommendedName>
        <fullName evidence="8">C2H2-type domain-containing protein</fullName>
    </recommendedName>
</protein>
<dbReference type="GO" id="GO:0005634">
    <property type="term" value="C:nucleus"/>
    <property type="evidence" value="ECO:0007669"/>
    <property type="project" value="UniProtKB-SubCell"/>
</dbReference>
<dbReference type="PANTHER" id="PTHR24394:SF29">
    <property type="entry name" value="MYONEURIN"/>
    <property type="match status" value="1"/>
</dbReference>
<dbReference type="GO" id="GO:0000981">
    <property type="term" value="F:DNA-binding transcription factor activity, RNA polymerase II-specific"/>
    <property type="evidence" value="ECO:0007669"/>
    <property type="project" value="TreeGrafter"/>
</dbReference>
<dbReference type="PROSITE" id="PS50157">
    <property type="entry name" value="ZINC_FINGER_C2H2_2"/>
    <property type="match status" value="6"/>
</dbReference>
<keyword evidence="3" id="KW-0677">Repeat</keyword>
<evidence type="ECO:0000259" key="8">
    <source>
        <dbReference type="PROSITE" id="PS50157"/>
    </source>
</evidence>
<dbReference type="FunFam" id="3.30.160.60:FF:002343">
    <property type="entry name" value="Zinc finger protein 33A"/>
    <property type="match status" value="1"/>
</dbReference>
<reference evidence="9" key="2">
    <citation type="submission" date="2020-11" db="EMBL/GenBank/DDBJ databases">
        <authorList>
            <person name="McCartney M.A."/>
            <person name="Auch B."/>
            <person name="Kono T."/>
            <person name="Mallez S."/>
            <person name="Becker A."/>
            <person name="Gohl D.M."/>
            <person name="Silverstein K.A.T."/>
            <person name="Koren S."/>
            <person name="Bechman K.B."/>
            <person name="Herman A."/>
            <person name="Abrahante J.E."/>
            <person name="Garbe J."/>
        </authorList>
    </citation>
    <scope>NUCLEOTIDE SEQUENCE</scope>
    <source>
        <strain evidence="9">Duluth1</strain>
        <tissue evidence="9">Whole animal</tissue>
    </source>
</reference>
<sequence length="313" mass="34765">MESNVCDNQGISASSDREVTDMLTFNDIFNSIDKELFWCDTCGRGMLDLISLRQHVAEHIVDVIADKNDTYASQTLHAGLFSYQEGVTDGNVKEKLEDTTLGAPDCQETAEVRFSCSVCGTEFSVLQEFRNHQNVHDQTCMTTQNENALKVNKGLISSSWDLTNHHTGERPHSCSVCGKRFAASSHLTYHMSIHTGELPHSCSVCGKGFARGGDLTYHMRIHTGERPYSCSVCGKGFVRGLDLTYHMRIHTGERPYSCSVCGKGFATSLKLTRHMRIHTGERPHSCSVCGKGFVTSSNLTQHMRIHTGERPHS</sequence>
<dbReference type="Pfam" id="PF00096">
    <property type="entry name" value="zf-C2H2"/>
    <property type="match status" value="6"/>
</dbReference>
<reference evidence="9" key="1">
    <citation type="journal article" date="2019" name="bioRxiv">
        <title>The Genome of the Zebra Mussel, Dreissena polymorpha: A Resource for Invasive Species Research.</title>
        <authorList>
            <person name="McCartney M.A."/>
            <person name="Auch B."/>
            <person name="Kono T."/>
            <person name="Mallez S."/>
            <person name="Zhang Y."/>
            <person name="Obille A."/>
            <person name="Becker A."/>
            <person name="Abrahante J.E."/>
            <person name="Garbe J."/>
            <person name="Badalamenti J.P."/>
            <person name="Herman A."/>
            <person name="Mangelson H."/>
            <person name="Liachko I."/>
            <person name="Sullivan S."/>
            <person name="Sone E.D."/>
            <person name="Koren S."/>
            <person name="Silverstein K.A.T."/>
            <person name="Beckman K.B."/>
            <person name="Gohl D.M."/>
        </authorList>
    </citation>
    <scope>NUCLEOTIDE SEQUENCE</scope>
    <source>
        <strain evidence="9">Duluth1</strain>
        <tissue evidence="9">Whole animal</tissue>
    </source>
</reference>
<dbReference type="FunFam" id="3.30.160.60:FF:000478">
    <property type="entry name" value="Zinc finger protein 133"/>
    <property type="match status" value="2"/>
</dbReference>
<dbReference type="PROSITE" id="PS00028">
    <property type="entry name" value="ZINC_FINGER_C2H2_1"/>
    <property type="match status" value="7"/>
</dbReference>
<comment type="subcellular location">
    <subcellularLocation>
        <location evidence="1">Nucleus</location>
    </subcellularLocation>
</comment>
<keyword evidence="6" id="KW-0539">Nucleus</keyword>
<gene>
    <name evidence="9" type="ORF">DPMN_119855</name>
</gene>
<accession>A0A9D4JPR2</accession>
<dbReference type="GO" id="GO:0008270">
    <property type="term" value="F:zinc ion binding"/>
    <property type="evidence" value="ECO:0007669"/>
    <property type="project" value="UniProtKB-KW"/>
</dbReference>
<evidence type="ECO:0000256" key="2">
    <source>
        <dbReference type="ARBA" id="ARBA00022723"/>
    </source>
</evidence>
<organism evidence="9 10">
    <name type="scientific">Dreissena polymorpha</name>
    <name type="common">Zebra mussel</name>
    <name type="synonym">Mytilus polymorpha</name>
    <dbReference type="NCBI Taxonomy" id="45954"/>
    <lineage>
        <taxon>Eukaryota</taxon>
        <taxon>Metazoa</taxon>
        <taxon>Spiralia</taxon>
        <taxon>Lophotrochozoa</taxon>
        <taxon>Mollusca</taxon>
        <taxon>Bivalvia</taxon>
        <taxon>Autobranchia</taxon>
        <taxon>Heteroconchia</taxon>
        <taxon>Euheterodonta</taxon>
        <taxon>Imparidentia</taxon>
        <taxon>Neoheterodontei</taxon>
        <taxon>Myida</taxon>
        <taxon>Dreissenoidea</taxon>
        <taxon>Dreissenidae</taxon>
        <taxon>Dreissena</taxon>
    </lineage>
</organism>
<feature type="domain" description="C2H2-type" evidence="8">
    <location>
        <begin position="172"/>
        <end position="199"/>
    </location>
</feature>
<evidence type="ECO:0000256" key="4">
    <source>
        <dbReference type="ARBA" id="ARBA00022771"/>
    </source>
</evidence>